<dbReference type="PROSITE" id="PS51257">
    <property type="entry name" value="PROKAR_LIPOPROTEIN"/>
    <property type="match status" value="1"/>
</dbReference>
<evidence type="ECO:0000313" key="2">
    <source>
        <dbReference type="Proteomes" id="UP000004358"/>
    </source>
</evidence>
<dbReference type="InterPro" id="IPR005288">
    <property type="entry name" value="NadB"/>
</dbReference>
<dbReference type="PANTHER" id="PTHR42716">
    <property type="entry name" value="L-ASPARTATE OXIDASE"/>
    <property type="match status" value="1"/>
</dbReference>
<dbReference type="AlphaFoldDB" id="A3ZLN6"/>
<evidence type="ECO:0008006" key="3">
    <source>
        <dbReference type="Google" id="ProtNLM"/>
    </source>
</evidence>
<gene>
    <name evidence="1" type="ORF">DSM3645_09727</name>
</gene>
<name>A3ZLN6_9BACT</name>
<protein>
    <recommendedName>
        <fullName evidence="3">FAD dependent oxidoreductase</fullName>
    </recommendedName>
</protein>
<dbReference type="PROSITE" id="PS51318">
    <property type="entry name" value="TAT"/>
    <property type="match status" value="1"/>
</dbReference>
<dbReference type="EMBL" id="AANZ01000001">
    <property type="protein sequence ID" value="EAQ82669.1"/>
    <property type="molecule type" value="Genomic_DNA"/>
</dbReference>
<dbReference type="HOGENOM" id="CLU_029779_1_0_0"/>
<dbReference type="Proteomes" id="UP000004358">
    <property type="component" value="Unassembled WGS sequence"/>
</dbReference>
<dbReference type="PANTHER" id="PTHR42716:SF1">
    <property type="entry name" value="SLL0471 PROTEIN"/>
    <property type="match status" value="1"/>
</dbReference>
<dbReference type="SUPFAM" id="SSF51905">
    <property type="entry name" value="FAD/NAD(P)-binding domain"/>
    <property type="match status" value="1"/>
</dbReference>
<dbReference type="InterPro" id="IPR036188">
    <property type="entry name" value="FAD/NAD-bd_sf"/>
</dbReference>
<dbReference type="Gene3D" id="3.50.50.60">
    <property type="entry name" value="FAD/NAD(P)-binding domain"/>
    <property type="match status" value="1"/>
</dbReference>
<evidence type="ECO:0000313" key="1">
    <source>
        <dbReference type="EMBL" id="EAQ82669.1"/>
    </source>
</evidence>
<accession>A3ZLN6</accession>
<dbReference type="InterPro" id="IPR006311">
    <property type="entry name" value="TAT_signal"/>
</dbReference>
<dbReference type="GO" id="GO:0009435">
    <property type="term" value="P:NAD+ biosynthetic process"/>
    <property type="evidence" value="ECO:0007669"/>
    <property type="project" value="InterPro"/>
</dbReference>
<dbReference type="eggNOG" id="COG1053">
    <property type="taxonomic scope" value="Bacteria"/>
</dbReference>
<dbReference type="STRING" id="314230.DSM3645_09727"/>
<dbReference type="OrthoDB" id="615715at2"/>
<organism evidence="1 2">
    <name type="scientific">Blastopirellula marina DSM 3645</name>
    <dbReference type="NCBI Taxonomy" id="314230"/>
    <lineage>
        <taxon>Bacteria</taxon>
        <taxon>Pseudomonadati</taxon>
        <taxon>Planctomycetota</taxon>
        <taxon>Planctomycetia</taxon>
        <taxon>Pirellulales</taxon>
        <taxon>Pirellulaceae</taxon>
        <taxon>Blastopirellula</taxon>
    </lineage>
</organism>
<dbReference type="GO" id="GO:0008734">
    <property type="term" value="F:L-aspartate oxidase activity"/>
    <property type="evidence" value="ECO:0007669"/>
    <property type="project" value="InterPro"/>
</dbReference>
<proteinExistence type="predicted"/>
<sequence>MTLDRRSFLRIAGGLTGAISCTPWLLADAPEQSGEFAADVAIIGGSLGGCAAAIAALRRGLTVVMSEETDWIGGQLTSQIVPPDEHAQIETRGANASYRKFRRDIRAYYRDHYPLTDAAKSQTNLNPGGGSVSRLCHEPRVALAVLTEMLAPYQNSGKLTLLLEHVPVQADMQGDRISSVTVRSLNKGSEQTLTAPYFIDATELGDLLPLTGTEYVTGAEAKADTEELHAADVAAPANQQAFTVCFPLQFVAGKDFVGDRPADYDFWRDYVPALTPPWSGKLLDLSYSSPRDLKPKKLGFDPTGAATPGSLNLWLYRRILNTANFLPGSFAGSATLVNWPQNDYVLGNLIDVSEAEKQKHIHQAKQLSLSLFYWLQTECPRSDGGAGFAGLRLLPEMTGTTDGMAKYPYIRESRRIIAETRITELHVGAEQRSVITGQSGKQLKAKSFADSVGVGSYHIDLHPSSGGDNYIDFASLPFQIPLGAMIPRRIENLIPACKNIGTTHLTNGCYRLHPVEWGIGEAAGCLVSFALEKKETPRGIRSAPDKLADFQRSLTAEGFELAWS</sequence>
<comment type="caution">
    <text evidence="1">The sequence shown here is derived from an EMBL/GenBank/DDBJ whole genome shotgun (WGS) entry which is preliminary data.</text>
</comment>
<dbReference type="Pfam" id="PF12831">
    <property type="entry name" value="FAD_oxidored"/>
    <property type="match status" value="1"/>
</dbReference>
<dbReference type="RefSeq" id="WP_002655539.1">
    <property type="nucleotide sequence ID" value="NZ_CH672377.1"/>
</dbReference>
<reference evidence="1 2" key="1">
    <citation type="submission" date="2006-02" db="EMBL/GenBank/DDBJ databases">
        <authorList>
            <person name="Amann R."/>
            <person name="Ferriera S."/>
            <person name="Johnson J."/>
            <person name="Kravitz S."/>
            <person name="Halpern A."/>
            <person name="Remington K."/>
            <person name="Beeson K."/>
            <person name="Tran B."/>
            <person name="Rogers Y.-H."/>
            <person name="Friedman R."/>
            <person name="Venter J.C."/>
        </authorList>
    </citation>
    <scope>NUCLEOTIDE SEQUENCE [LARGE SCALE GENOMIC DNA]</scope>
    <source>
        <strain evidence="1 2">DSM 3645</strain>
    </source>
</reference>